<dbReference type="PANTHER" id="PTHR12992:SF11">
    <property type="entry name" value="MITOCHONDRIAL COENZYME A DIPHOSPHATASE NUDT8"/>
    <property type="match status" value="1"/>
</dbReference>
<evidence type="ECO:0000256" key="3">
    <source>
        <dbReference type="ARBA" id="ARBA00006506"/>
    </source>
</evidence>
<evidence type="ECO:0000256" key="4">
    <source>
        <dbReference type="ARBA" id="ARBA00022723"/>
    </source>
</evidence>
<evidence type="ECO:0000313" key="10">
    <source>
        <dbReference type="Proteomes" id="UP000233249"/>
    </source>
</evidence>
<dbReference type="OrthoDB" id="9802805at2"/>
<dbReference type="EMBL" id="PJAF01000005">
    <property type="protein sequence ID" value="PKF69287.1"/>
    <property type="molecule type" value="Genomic_DNA"/>
</dbReference>
<dbReference type="SUPFAM" id="SSF55811">
    <property type="entry name" value="Nudix"/>
    <property type="match status" value="1"/>
</dbReference>
<dbReference type="Pfam" id="PF00293">
    <property type="entry name" value="NUDIX"/>
    <property type="match status" value="1"/>
</dbReference>
<evidence type="ECO:0000313" key="9">
    <source>
        <dbReference type="EMBL" id="PKF69287.1"/>
    </source>
</evidence>
<proteinExistence type="inferred from homology"/>
<dbReference type="GO" id="GO:0030145">
    <property type="term" value="F:manganese ion binding"/>
    <property type="evidence" value="ECO:0007669"/>
    <property type="project" value="InterPro"/>
</dbReference>
<dbReference type="GO" id="GO:0000287">
    <property type="term" value="F:magnesium ion binding"/>
    <property type="evidence" value="ECO:0007669"/>
    <property type="project" value="InterPro"/>
</dbReference>
<evidence type="ECO:0000256" key="7">
    <source>
        <dbReference type="ARBA" id="ARBA00023211"/>
    </source>
</evidence>
<dbReference type="InterPro" id="IPR015797">
    <property type="entry name" value="NUDIX_hydrolase-like_dom_sf"/>
</dbReference>
<comment type="similarity">
    <text evidence="3">Belongs to the Nudix hydrolase family. PCD1 subfamily.</text>
</comment>
<dbReference type="InterPro" id="IPR045121">
    <property type="entry name" value="CoAse"/>
</dbReference>
<dbReference type="PANTHER" id="PTHR12992">
    <property type="entry name" value="NUDIX HYDROLASE"/>
    <property type="match status" value="1"/>
</dbReference>
<dbReference type="STRING" id="1121365.GCA_000375365_01039"/>
<keyword evidence="7" id="KW-0464">Manganese</keyword>
<dbReference type="RefSeq" id="WP_101173122.1">
    <property type="nucleotide sequence ID" value="NZ_JAKRKB010000022.1"/>
</dbReference>
<dbReference type="InterPro" id="IPR000059">
    <property type="entry name" value="NUDIX_hydrolase_NudL_CS"/>
</dbReference>
<dbReference type="PROSITE" id="PS51462">
    <property type="entry name" value="NUDIX"/>
    <property type="match status" value="1"/>
</dbReference>
<evidence type="ECO:0000256" key="1">
    <source>
        <dbReference type="ARBA" id="ARBA00001936"/>
    </source>
</evidence>
<comment type="cofactor">
    <cofactor evidence="1">
        <name>Mn(2+)</name>
        <dbReference type="ChEBI" id="CHEBI:29035"/>
    </cofactor>
</comment>
<dbReference type="GO" id="GO:0009132">
    <property type="term" value="P:nucleoside diphosphate metabolic process"/>
    <property type="evidence" value="ECO:0007669"/>
    <property type="project" value="InterPro"/>
</dbReference>
<evidence type="ECO:0000256" key="6">
    <source>
        <dbReference type="ARBA" id="ARBA00022842"/>
    </source>
</evidence>
<gene>
    <name evidence="9" type="ORF">CXB45_02975</name>
</gene>
<sequence length="221" mass="23383">MIPPWLVPLTRRAREGAVPTSGRAVRGARGRREAAVLMALSGDPRAEAPPPDAAVLLTHRAPTMRSHAGQVAFPGGHIDPGDAGPVAAALREAREETGLDSAAVTPLATLPPTSVRVSGSAVYPVLAYRDYSGEAYPASPEETDDVFDAPLAELIDPALRLTVGWRGWSGPAFRSHGYLVWGFTGALLAGLIEAAGWERPWARDRVVDLGEALAASRNNER</sequence>
<organism evidence="9 10">
    <name type="scientific">Corynebacterium mastitidis</name>
    <dbReference type="NCBI Taxonomy" id="161890"/>
    <lineage>
        <taxon>Bacteria</taxon>
        <taxon>Bacillati</taxon>
        <taxon>Actinomycetota</taxon>
        <taxon>Actinomycetes</taxon>
        <taxon>Mycobacteriales</taxon>
        <taxon>Corynebacteriaceae</taxon>
        <taxon>Corynebacterium</taxon>
    </lineage>
</organism>
<accession>A0A2N0X9D8</accession>
<keyword evidence="5" id="KW-0378">Hydrolase</keyword>
<name>A0A2N0X9D8_9CORY</name>
<reference evidence="9 10" key="1">
    <citation type="submission" date="2017-12" db="EMBL/GenBank/DDBJ databases">
        <title>Corynebacterium mastitidis 16-1433 Genome.</title>
        <authorList>
            <person name="Gulvik C.A."/>
        </authorList>
    </citation>
    <scope>NUCLEOTIDE SEQUENCE [LARGE SCALE GENOMIC DNA]</scope>
    <source>
        <strain evidence="9 10">16-1433</strain>
    </source>
</reference>
<dbReference type="Proteomes" id="UP000233249">
    <property type="component" value="Unassembled WGS sequence"/>
</dbReference>
<protein>
    <submittedName>
        <fullName evidence="9">CoA pyrophosphatase</fullName>
    </submittedName>
</protein>
<keyword evidence="4" id="KW-0479">Metal-binding</keyword>
<dbReference type="CDD" id="cd03426">
    <property type="entry name" value="NUDIX_CoAse_Nudt7"/>
    <property type="match status" value="1"/>
</dbReference>
<dbReference type="PROSITE" id="PS01293">
    <property type="entry name" value="NUDIX_COA"/>
    <property type="match status" value="1"/>
</dbReference>
<dbReference type="InterPro" id="IPR000086">
    <property type="entry name" value="NUDIX_hydrolase_dom"/>
</dbReference>
<dbReference type="Gene3D" id="3.90.79.10">
    <property type="entry name" value="Nucleoside Triphosphate Pyrophosphohydrolase"/>
    <property type="match status" value="1"/>
</dbReference>
<comment type="caution">
    <text evidence="9">The sequence shown here is derived from an EMBL/GenBank/DDBJ whole genome shotgun (WGS) entry which is preliminary data.</text>
</comment>
<dbReference type="AlphaFoldDB" id="A0A2N0X9D8"/>
<evidence type="ECO:0000256" key="5">
    <source>
        <dbReference type="ARBA" id="ARBA00022801"/>
    </source>
</evidence>
<dbReference type="GO" id="GO:0010945">
    <property type="term" value="F:coenzyme A diphosphatase activity"/>
    <property type="evidence" value="ECO:0007669"/>
    <property type="project" value="InterPro"/>
</dbReference>
<evidence type="ECO:0000259" key="8">
    <source>
        <dbReference type="PROSITE" id="PS51462"/>
    </source>
</evidence>
<comment type="cofactor">
    <cofactor evidence="2">
        <name>Mg(2+)</name>
        <dbReference type="ChEBI" id="CHEBI:18420"/>
    </cofactor>
</comment>
<keyword evidence="6" id="KW-0460">Magnesium</keyword>
<feature type="domain" description="Nudix hydrolase" evidence="8">
    <location>
        <begin position="30"/>
        <end position="175"/>
    </location>
</feature>
<evidence type="ECO:0000256" key="2">
    <source>
        <dbReference type="ARBA" id="ARBA00001946"/>
    </source>
</evidence>